<evidence type="ECO:0000256" key="4">
    <source>
        <dbReference type="ARBA" id="ARBA00008790"/>
    </source>
</evidence>
<dbReference type="GO" id="GO:0006954">
    <property type="term" value="P:inflammatory response"/>
    <property type="evidence" value="ECO:0007669"/>
    <property type="project" value="InterPro"/>
</dbReference>
<dbReference type="RefSeq" id="XP_054849622.1">
    <property type="nucleotide sequence ID" value="XM_054993647.1"/>
</dbReference>
<keyword evidence="6 16" id="KW-0812">Transmembrane</keyword>
<keyword evidence="10 16" id="KW-0472">Membrane</keyword>
<feature type="transmembrane region" description="Helical" evidence="16">
    <location>
        <begin position="93"/>
        <end position="116"/>
    </location>
</feature>
<organism evidence="17 18">
    <name type="scientific">Eublepharis macularius</name>
    <name type="common">Leopard gecko</name>
    <name type="synonym">Cyrtodactylus macularius</name>
    <dbReference type="NCBI Taxonomy" id="481883"/>
    <lineage>
        <taxon>Eukaryota</taxon>
        <taxon>Metazoa</taxon>
        <taxon>Chordata</taxon>
        <taxon>Craniata</taxon>
        <taxon>Vertebrata</taxon>
        <taxon>Euteleostomi</taxon>
        <taxon>Lepidosauria</taxon>
        <taxon>Squamata</taxon>
        <taxon>Bifurcata</taxon>
        <taxon>Gekkota</taxon>
        <taxon>Eublepharidae</taxon>
        <taxon>Eublepharinae</taxon>
        <taxon>Eublepharis</taxon>
    </lineage>
</organism>
<reference evidence="18" key="1">
    <citation type="submission" date="2025-08" db="UniProtKB">
        <authorList>
            <consortium name="RefSeq"/>
        </authorList>
    </citation>
    <scope>IDENTIFICATION</scope>
    <source>
        <tissue evidence="18">Blood</tissue>
    </source>
</reference>
<dbReference type="GO" id="GO:0019956">
    <property type="term" value="F:chemokine binding"/>
    <property type="evidence" value="ECO:0007669"/>
    <property type="project" value="InterPro"/>
</dbReference>
<dbReference type="AlphaFoldDB" id="A0AA97K4B4"/>
<dbReference type="Proteomes" id="UP001190640">
    <property type="component" value="Chromosome 1"/>
</dbReference>
<evidence type="ECO:0000256" key="1">
    <source>
        <dbReference type="ARBA" id="ARBA00004141"/>
    </source>
</evidence>
<evidence type="ECO:0000256" key="16">
    <source>
        <dbReference type="SAM" id="Phobius"/>
    </source>
</evidence>
<evidence type="ECO:0000256" key="7">
    <source>
        <dbReference type="ARBA" id="ARBA00022753"/>
    </source>
</evidence>
<dbReference type="CTD" id="2532"/>
<evidence type="ECO:0000256" key="12">
    <source>
        <dbReference type="ARBA" id="ARBA00023170"/>
    </source>
</evidence>
<dbReference type="GO" id="GO:0004930">
    <property type="term" value="F:G protein-coupled receptor activity"/>
    <property type="evidence" value="ECO:0007669"/>
    <property type="project" value="UniProtKB-KW"/>
</dbReference>
<evidence type="ECO:0000256" key="11">
    <source>
        <dbReference type="ARBA" id="ARBA00023157"/>
    </source>
</evidence>
<evidence type="ECO:0000256" key="8">
    <source>
        <dbReference type="ARBA" id="ARBA00022989"/>
    </source>
</evidence>
<dbReference type="KEGG" id="emc:129339039"/>
<keyword evidence="13" id="KW-0325">Glycoprotein</keyword>
<dbReference type="InterPro" id="IPR005384">
    <property type="entry name" value="Duffy_chemokine_rcpt"/>
</dbReference>
<keyword evidence="11" id="KW-1015">Disulfide bond</keyword>
<evidence type="ECO:0000313" key="17">
    <source>
        <dbReference type="Proteomes" id="UP001190640"/>
    </source>
</evidence>
<feature type="transmembrane region" description="Helical" evidence="16">
    <location>
        <begin position="195"/>
        <end position="218"/>
    </location>
</feature>
<evidence type="ECO:0000256" key="6">
    <source>
        <dbReference type="ARBA" id="ARBA00022692"/>
    </source>
</evidence>
<dbReference type="GeneID" id="129339039"/>
<feature type="transmembrane region" description="Helical" evidence="16">
    <location>
        <begin position="238"/>
        <end position="257"/>
    </location>
</feature>
<dbReference type="SUPFAM" id="SSF81321">
    <property type="entry name" value="Family A G protein-coupled receptor-like"/>
    <property type="match status" value="1"/>
</dbReference>
<keyword evidence="9" id="KW-0297">G-protein coupled receptor</keyword>
<keyword evidence="8 16" id="KW-1133">Transmembrane helix</keyword>
<comment type="similarity">
    <text evidence="4">Belongs to the G-protein coupled receptor 1 family. Atypical chemokine receptor subfamily.</text>
</comment>
<dbReference type="PANTHER" id="PTHR14181">
    <property type="entry name" value="DUFFY ANTIGEN/CHEMOKINE RECEPTOR"/>
    <property type="match status" value="1"/>
</dbReference>
<feature type="transmembrane region" description="Helical" evidence="16">
    <location>
        <begin position="277"/>
        <end position="300"/>
    </location>
</feature>
<comment type="subcellular location">
    <subcellularLocation>
        <location evidence="3">Early endosome</location>
    </subcellularLocation>
    <subcellularLocation>
        <location evidence="1">Membrane</location>
        <topology evidence="1">Multi-pass membrane protein</topology>
    </subcellularLocation>
    <subcellularLocation>
        <location evidence="2">Recycling endosome</location>
    </subcellularLocation>
</comment>
<keyword evidence="7" id="KW-0967">Endosome</keyword>
<protein>
    <recommendedName>
        <fullName evidence="5">Atypical chemokine receptor 1</fullName>
    </recommendedName>
    <alternativeName>
        <fullName evidence="15">Duffy antigen/chemokine receptor</fullName>
    </alternativeName>
</protein>
<evidence type="ECO:0000256" key="15">
    <source>
        <dbReference type="ARBA" id="ARBA00030289"/>
    </source>
</evidence>
<dbReference type="Gene3D" id="1.20.1070.10">
    <property type="entry name" value="Rhodopsin 7-helix transmembrane proteins"/>
    <property type="match status" value="1"/>
</dbReference>
<feature type="transmembrane region" description="Helical" evidence="16">
    <location>
        <begin position="128"/>
        <end position="149"/>
    </location>
</feature>
<dbReference type="GO" id="GO:0016020">
    <property type="term" value="C:membrane"/>
    <property type="evidence" value="ECO:0007669"/>
    <property type="project" value="UniProtKB-SubCell"/>
</dbReference>
<evidence type="ECO:0000256" key="3">
    <source>
        <dbReference type="ARBA" id="ARBA00004412"/>
    </source>
</evidence>
<feature type="transmembrane region" description="Helical" evidence="16">
    <location>
        <begin position="58"/>
        <end position="81"/>
    </location>
</feature>
<name>A0AA97K4B4_EUBMA</name>
<evidence type="ECO:0000256" key="9">
    <source>
        <dbReference type="ARBA" id="ARBA00023040"/>
    </source>
</evidence>
<proteinExistence type="inferred from homology"/>
<accession>A0AA97K4B4</accession>
<evidence type="ECO:0000256" key="10">
    <source>
        <dbReference type="ARBA" id="ARBA00023136"/>
    </source>
</evidence>
<dbReference type="GO" id="GO:0055037">
    <property type="term" value="C:recycling endosome"/>
    <property type="evidence" value="ECO:0007669"/>
    <property type="project" value="UniProtKB-SubCell"/>
</dbReference>
<dbReference type="PANTHER" id="PTHR14181:SF1">
    <property type="entry name" value="ATYPICAL CHEMOKINE RECEPTOR 1"/>
    <property type="match status" value="1"/>
</dbReference>
<evidence type="ECO:0000313" key="18">
    <source>
        <dbReference type="RefSeq" id="XP_054849622.1"/>
    </source>
</evidence>
<evidence type="ECO:0000256" key="2">
    <source>
        <dbReference type="ARBA" id="ARBA00004172"/>
    </source>
</evidence>
<feature type="transmembrane region" description="Helical" evidence="16">
    <location>
        <begin position="156"/>
        <end position="175"/>
    </location>
</feature>
<dbReference type="GO" id="GO:0070098">
    <property type="term" value="P:chemokine-mediated signaling pathway"/>
    <property type="evidence" value="ECO:0007669"/>
    <property type="project" value="InterPro"/>
</dbReference>
<evidence type="ECO:0000256" key="14">
    <source>
        <dbReference type="ARBA" id="ARBA00023224"/>
    </source>
</evidence>
<evidence type="ECO:0000256" key="5">
    <source>
        <dbReference type="ARBA" id="ARBA00015484"/>
    </source>
</evidence>
<dbReference type="GO" id="GO:0005769">
    <property type="term" value="C:early endosome"/>
    <property type="evidence" value="ECO:0007669"/>
    <property type="project" value="UniProtKB-SubCell"/>
</dbReference>
<keyword evidence="12 18" id="KW-0675">Receptor</keyword>
<sequence>MGNCFFVDQGLSLDIAELEDLLLFYEQNYSYLDEYTNSTLPEPCHDHYCSVFEDHVPAFLITLSILGLLSNVALGVALAKFPRLWDQHGPSKTVLSLMTVAAGIFAVSLPAFAVEWRFGDTFCKTAHVMRYGALFAQGLSVAGNSCLLLRASPSWLFPMALWLVGFLFSVPTAMISNSGDGKWAVCALSSEAKLYPWSMAHTIICLADFLLLPVFLGLAKLTSRCCECNRRPHIDLTWLFYLFWAPYGVAMILKTLVQEQLLRPSCHLQEALNYFLGLSEGLGMLHCALCPLFLMGEAICHQKTARAGKR</sequence>
<evidence type="ECO:0000256" key="13">
    <source>
        <dbReference type="ARBA" id="ARBA00023180"/>
    </source>
</evidence>
<gene>
    <name evidence="18" type="primary">ACKR1</name>
</gene>
<dbReference type="PRINTS" id="PR01559">
    <property type="entry name" value="DUFFYANTIGEN"/>
</dbReference>
<keyword evidence="14" id="KW-0807">Transducer</keyword>
<keyword evidence="17" id="KW-1185">Reference proteome</keyword>